<dbReference type="InterPro" id="IPR052162">
    <property type="entry name" value="Sensor_kinase/Photoreceptor"/>
</dbReference>
<dbReference type="InterPro" id="IPR000014">
    <property type="entry name" value="PAS"/>
</dbReference>
<sequence length="457" mass="52533">MINYTQGKSEKSGSISSEVMYRDLFQLNPQPMWVYDVETFEILNVNEAAVRHYGYSRDEFLRLTIKDLRPAADIPILVSAVEKVRRYDKLYSSGVYRHRKKNGTIIDVDIQSNIIHIDGRKAELVLSTDITEKCKADEKFKAVFENTRDAIMICDDGANCLDYNAAVVDMFGYSRKELDQLNLFDLVKVRDGEDPHGLWKRFLKGNIRNGKMHLIHKDGSLIIGSFNAKPNILPGMHLCVVTDITEKVLKSKALILSNERYKLILNAANEAIYDWDIERDKVEWGTGFKDIFGYDLAVYNNHIWSDNIYHEDKERVVREISEALNDAGREMLVTECRYVKCDEKVALVEHRIIFLRNVSGKAIRAVGSVRDITDYKQNLHRIQLQNEQLKEIAWIQSHVVRAPLSRMMGLVELLKMGEYGDLGKEEILNLVQQSATELDNVIKEIVNKADKVQSEDD</sequence>
<name>A0A1T5F9B0_9BACT</name>
<dbReference type="InterPro" id="IPR000700">
    <property type="entry name" value="PAS-assoc_C"/>
</dbReference>
<dbReference type="NCBIfam" id="TIGR00229">
    <property type="entry name" value="sensory_box"/>
    <property type="match status" value="3"/>
</dbReference>
<reference evidence="9" key="1">
    <citation type="submission" date="2017-02" db="EMBL/GenBank/DDBJ databases">
        <authorList>
            <person name="Varghese N."/>
            <person name="Submissions S."/>
        </authorList>
    </citation>
    <scope>NUCLEOTIDE SEQUENCE [LARGE SCALE GENOMIC DNA]</scope>
    <source>
        <strain evidence="9">DSM 22270</strain>
    </source>
</reference>
<evidence type="ECO:0000259" key="7">
    <source>
        <dbReference type="PROSITE" id="PS50113"/>
    </source>
</evidence>
<dbReference type="SMART" id="SM00091">
    <property type="entry name" value="PAS"/>
    <property type="match status" value="3"/>
</dbReference>
<dbReference type="OrthoDB" id="9124519at2"/>
<protein>
    <recommendedName>
        <fullName evidence="2">histidine kinase</fullName>
        <ecNumber evidence="2">2.7.13.3</ecNumber>
    </recommendedName>
</protein>
<dbReference type="PANTHER" id="PTHR43304">
    <property type="entry name" value="PHYTOCHROME-LIKE PROTEIN CPH1"/>
    <property type="match status" value="1"/>
</dbReference>
<evidence type="ECO:0000313" key="8">
    <source>
        <dbReference type="EMBL" id="SKB92769.1"/>
    </source>
</evidence>
<dbReference type="SMART" id="SM00086">
    <property type="entry name" value="PAC"/>
    <property type="match status" value="3"/>
</dbReference>
<dbReference type="InterPro" id="IPR003661">
    <property type="entry name" value="HisK_dim/P_dom"/>
</dbReference>
<dbReference type="InterPro" id="IPR036097">
    <property type="entry name" value="HisK_dim/P_sf"/>
</dbReference>
<feature type="domain" description="PAS" evidence="6">
    <location>
        <begin position="136"/>
        <end position="178"/>
    </location>
</feature>
<evidence type="ECO:0000256" key="5">
    <source>
        <dbReference type="ARBA" id="ARBA00022777"/>
    </source>
</evidence>
<dbReference type="AlphaFoldDB" id="A0A1T5F9B0"/>
<proteinExistence type="predicted"/>
<feature type="domain" description="PAS" evidence="6">
    <location>
        <begin position="17"/>
        <end position="61"/>
    </location>
</feature>
<dbReference type="InterPro" id="IPR001610">
    <property type="entry name" value="PAC"/>
</dbReference>
<dbReference type="PROSITE" id="PS50113">
    <property type="entry name" value="PAC"/>
    <property type="match status" value="1"/>
</dbReference>
<dbReference type="Gene3D" id="3.30.450.20">
    <property type="entry name" value="PAS domain"/>
    <property type="match status" value="3"/>
</dbReference>
<dbReference type="Pfam" id="PF08447">
    <property type="entry name" value="PAS_3"/>
    <property type="match status" value="2"/>
</dbReference>
<dbReference type="EC" id="2.7.13.3" evidence="2"/>
<dbReference type="Pfam" id="PF13426">
    <property type="entry name" value="PAS_9"/>
    <property type="match status" value="1"/>
</dbReference>
<comment type="catalytic activity">
    <reaction evidence="1">
        <text>ATP + protein L-histidine = ADP + protein N-phospho-L-histidine.</text>
        <dbReference type="EC" id="2.7.13.3"/>
    </reaction>
</comment>
<evidence type="ECO:0000256" key="3">
    <source>
        <dbReference type="ARBA" id="ARBA00022553"/>
    </source>
</evidence>
<dbReference type="CDD" id="cd00130">
    <property type="entry name" value="PAS"/>
    <property type="match status" value="3"/>
</dbReference>
<feature type="domain" description="PAC" evidence="7">
    <location>
        <begin position="332"/>
        <end position="384"/>
    </location>
</feature>
<gene>
    <name evidence="8" type="ORF">SAMN05660293_02912</name>
</gene>
<dbReference type="SUPFAM" id="SSF55785">
    <property type="entry name" value="PYP-like sensor domain (PAS domain)"/>
    <property type="match status" value="3"/>
</dbReference>
<keyword evidence="3" id="KW-0597">Phosphoprotein</keyword>
<keyword evidence="9" id="KW-1185">Reference proteome</keyword>
<dbReference type="EMBL" id="FUZA01000003">
    <property type="protein sequence ID" value="SKB92769.1"/>
    <property type="molecule type" value="Genomic_DNA"/>
</dbReference>
<keyword evidence="4" id="KW-0808">Transferase</keyword>
<dbReference type="STRING" id="651661.SAMN05660293_02912"/>
<dbReference type="InterPro" id="IPR035965">
    <property type="entry name" value="PAS-like_dom_sf"/>
</dbReference>
<evidence type="ECO:0000256" key="4">
    <source>
        <dbReference type="ARBA" id="ARBA00022679"/>
    </source>
</evidence>
<dbReference type="GO" id="GO:0000155">
    <property type="term" value="F:phosphorelay sensor kinase activity"/>
    <property type="evidence" value="ECO:0007669"/>
    <property type="project" value="InterPro"/>
</dbReference>
<evidence type="ECO:0000313" key="9">
    <source>
        <dbReference type="Proteomes" id="UP000190897"/>
    </source>
</evidence>
<dbReference type="CDD" id="cd00082">
    <property type="entry name" value="HisKA"/>
    <property type="match status" value="1"/>
</dbReference>
<dbReference type="PANTHER" id="PTHR43304:SF1">
    <property type="entry name" value="PAC DOMAIN-CONTAINING PROTEIN"/>
    <property type="match status" value="1"/>
</dbReference>
<dbReference type="RefSeq" id="WP_082215462.1">
    <property type="nucleotide sequence ID" value="NZ_FUZA01000003.1"/>
</dbReference>
<evidence type="ECO:0000259" key="6">
    <source>
        <dbReference type="PROSITE" id="PS50112"/>
    </source>
</evidence>
<dbReference type="SUPFAM" id="SSF47384">
    <property type="entry name" value="Homodimeric domain of signal transducing histidine kinase"/>
    <property type="match status" value="1"/>
</dbReference>
<organism evidence="8 9">
    <name type="scientific">Dyadobacter psychrophilus</name>
    <dbReference type="NCBI Taxonomy" id="651661"/>
    <lineage>
        <taxon>Bacteria</taxon>
        <taxon>Pseudomonadati</taxon>
        <taxon>Bacteroidota</taxon>
        <taxon>Cytophagia</taxon>
        <taxon>Cytophagales</taxon>
        <taxon>Spirosomataceae</taxon>
        <taxon>Dyadobacter</taxon>
    </lineage>
</organism>
<dbReference type="PROSITE" id="PS50112">
    <property type="entry name" value="PAS"/>
    <property type="match status" value="2"/>
</dbReference>
<accession>A0A1T5F9B0</accession>
<evidence type="ECO:0000256" key="2">
    <source>
        <dbReference type="ARBA" id="ARBA00012438"/>
    </source>
</evidence>
<dbReference type="InterPro" id="IPR013655">
    <property type="entry name" value="PAS_fold_3"/>
</dbReference>
<evidence type="ECO:0000256" key="1">
    <source>
        <dbReference type="ARBA" id="ARBA00000085"/>
    </source>
</evidence>
<dbReference type="Proteomes" id="UP000190897">
    <property type="component" value="Unassembled WGS sequence"/>
</dbReference>
<keyword evidence="5" id="KW-0418">Kinase</keyword>